<dbReference type="GO" id="GO:0005737">
    <property type="term" value="C:cytoplasm"/>
    <property type="evidence" value="ECO:0007669"/>
    <property type="project" value="TreeGrafter"/>
</dbReference>
<dbReference type="AlphaFoldDB" id="A0A0T6B472"/>
<evidence type="ECO:0000313" key="4">
    <source>
        <dbReference type="Proteomes" id="UP000051574"/>
    </source>
</evidence>
<dbReference type="InterPro" id="IPR045142">
    <property type="entry name" value="BCAS3-like"/>
</dbReference>
<feature type="non-terminal residue" evidence="3">
    <location>
        <position position="284"/>
    </location>
</feature>
<feature type="region of interest" description="Disordered" evidence="1">
    <location>
        <begin position="1"/>
        <end position="26"/>
    </location>
</feature>
<protein>
    <recommendedName>
        <fullName evidence="2">BCAS3 WD40 domain-containing protein</fullName>
    </recommendedName>
</protein>
<keyword evidence="4" id="KW-1185">Reference proteome</keyword>
<dbReference type="PANTHER" id="PTHR13268">
    <property type="entry name" value="BREAST CARCINOMA AMPLIFIED SEQUENCE 3"/>
    <property type="match status" value="1"/>
</dbReference>
<dbReference type="Proteomes" id="UP000051574">
    <property type="component" value="Unassembled WGS sequence"/>
</dbReference>
<dbReference type="GO" id="GO:0006914">
    <property type="term" value="P:autophagy"/>
    <property type="evidence" value="ECO:0007669"/>
    <property type="project" value="InterPro"/>
</dbReference>
<reference evidence="3 4" key="1">
    <citation type="submission" date="2015-09" db="EMBL/GenBank/DDBJ databases">
        <title>Draft genome of the scarab beetle Oryctes borbonicus.</title>
        <authorList>
            <person name="Meyer J.M."/>
            <person name="Markov G.V."/>
            <person name="Baskaran P."/>
            <person name="Herrmann M."/>
            <person name="Sommer R.J."/>
            <person name="Roedelsperger C."/>
        </authorList>
    </citation>
    <scope>NUCLEOTIDE SEQUENCE [LARGE SCALE GENOMIC DNA]</scope>
    <source>
        <strain evidence="3">OB123</strain>
        <tissue evidence="3">Whole animal</tissue>
    </source>
</reference>
<evidence type="ECO:0000259" key="2">
    <source>
        <dbReference type="Pfam" id="PF21034"/>
    </source>
</evidence>
<dbReference type="InterPro" id="IPR048382">
    <property type="entry name" value="BCAS3_WD40"/>
</dbReference>
<sequence length="284" mass="31068">MSAESQHRSKSQSRGSGDPVTVSPQQVTDPTILDSVAGFISDVVPNAYNPPGDCKDQIQWAHFEHLDNEDYIQNADVEHPIPQQLVLVLGYTNGVQVWSIPANGEASELFSWKHGSVRVLKLLPAPFRIGQLSVDNYASKRPLIALCDNNTPSPHFCSLSFLSLKTSEQVKVIKFKNPILEVHANRNAVVVTFSERIAVFDAFTLEDRLTVTTCYISPGVYSNPIALGTRWMAYAENKLLTQKRSSGGNEGEGVQSYTATVIHAAKSLGRGLRELGETVASSLT</sequence>
<proteinExistence type="predicted"/>
<dbReference type="OrthoDB" id="25778at2759"/>
<gene>
    <name evidence="3" type="ORF">AMK59_4807</name>
</gene>
<comment type="caution">
    <text evidence="3">The sequence shown here is derived from an EMBL/GenBank/DDBJ whole genome shotgun (WGS) entry which is preliminary data.</text>
</comment>
<evidence type="ECO:0000256" key="1">
    <source>
        <dbReference type="SAM" id="MobiDB-lite"/>
    </source>
</evidence>
<name>A0A0T6B472_9SCAR</name>
<dbReference type="GO" id="GO:0042594">
    <property type="term" value="P:response to starvation"/>
    <property type="evidence" value="ECO:0007669"/>
    <property type="project" value="TreeGrafter"/>
</dbReference>
<dbReference type="EMBL" id="LJIG01009913">
    <property type="protein sequence ID" value="KRT82130.1"/>
    <property type="molecule type" value="Genomic_DNA"/>
</dbReference>
<dbReference type="PANTHER" id="PTHR13268:SF0">
    <property type="entry name" value="BCAS3 MICROTUBULE ASSOCIATED CELL MIGRATION FACTOR"/>
    <property type="match status" value="1"/>
</dbReference>
<organism evidence="3 4">
    <name type="scientific">Oryctes borbonicus</name>
    <dbReference type="NCBI Taxonomy" id="1629725"/>
    <lineage>
        <taxon>Eukaryota</taxon>
        <taxon>Metazoa</taxon>
        <taxon>Ecdysozoa</taxon>
        <taxon>Arthropoda</taxon>
        <taxon>Hexapoda</taxon>
        <taxon>Insecta</taxon>
        <taxon>Pterygota</taxon>
        <taxon>Neoptera</taxon>
        <taxon>Endopterygota</taxon>
        <taxon>Coleoptera</taxon>
        <taxon>Polyphaga</taxon>
        <taxon>Scarabaeiformia</taxon>
        <taxon>Scarabaeidae</taxon>
        <taxon>Dynastinae</taxon>
        <taxon>Oryctes</taxon>
    </lineage>
</organism>
<dbReference type="Pfam" id="PF21034">
    <property type="entry name" value="BCAS3_WD40"/>
    <property type="match status" value="1"/>
</dbReference>
<accession>A0A0T6B472</accession>
<evidence type="ECO:0000313" key="3">
    <source>
        <dbReference type="EMBL" id="KRT82130.1"/>
    </source>
</evidence>
<feature type="domain" description="BCAS3 WD40" evidence="2">
    <location>
        <begin position="57"/>
        <end position="280"/>
    </location>
</feature>